<name>A0A329KD40_9MYCO</name>
<comment type="caution">
    <text evidence="2">The sequence shown here is derived from an EMBL/GenBank/DDBJ whole genome shotgun (WGS) entry which is preliminary data.</text>
</comment>
<feature type="compositionally biased region" description="Basic and acidic residues" evidence="1">
    <location>
        <begin position="49"/>
        <end position="59"/>
    </location>
</feature>
<feature type="compositionally biased region" description="Pro residues" evidence="1">
    <location>
        <begin position="62"/>
        <end position="72"/>
    </location>
</feature>
<protein>
    <submittedName>
        <fullName evidence="2">Uncharacterized protein</fullName>
    </submittedName>
</protein>
<evidence type="ECO:0000313" key="2">
    <source>
        <dbReference type="EMBL" id="RAU92632.1"/>
    </source>
</evidence>
<dbReference type="Proteomes" id="UP000250347">
    <property type="component" value="Unassembled WGS sequence"/>
</dbReference>
<dbReference type="EMBL" id="QMEU01000063">
    <property type="protein sequence ID" value="RAU92632.1"/>
    <property type="molecule type" value="Genomic_DNA"/>
</dbReference>
<sequence>MSPSRSLIAPISGSKFVALKGWDRTRPFGRWSYARPGANPAQGNLNSMPEDRGRSKFGPDLRPNPPHPPRGR</sequence>
<accession>A0A329KD40</accession>
<evidence type="ECO:0000313" key="3">
    <source>
        <dbReference type="Proteomes" id="UP000250347"/>
    </source>
</evidence>
<feature type="region of interest" description="Disordered" evidence="1">
    <location>
        <begin position="33"/>
        <end position="72"/>
    </location>
</feature>
<proteinExistence type="predicted"/>
<evidence type="ECO:0000256" key="1">
    <source>
        <dbReference type="SAM" id="MobiDB-lite"/>
    </source>
</evidence>
<gene>
    <name evidence="2" type="ORF">DQP58_18130</name>
</gene>
<organism evidence="2 3">
    <name type="scientific">Mycobacterium colombiense</name>
    <dbReference type="NCBI Taxonomy" id="339268"/>
    <lineage>
        <taxon>Bacteria</taxon>
        <taxon>Bacillati</taxon>
        <taxon>Actinomycetota</taxon>
        <taxon>Actinomycetes</taxon>
        <taxon>Mycobacteriales</taxon>
        <taxon>Mycobacteriaceae</taxon>
        <taxon>Mycobacterium</taxon>
        <taxon>Mycobacterium avium complex (MAC)</taxon>
    </lineage>
</organism>
<dbReference type="AlphaFoldDB" id="A0A329KD40"/>
<reference evidence="2 3" key="1">
    <citation type="submission" date="2018-06" db="EMBL/GenBank/DDBJ databases">
        <title>NTM in soil in Japan.</title>
        <authorList>
            <person name="Ohya K."/>
        </authorList>
    </citation>
    <scope>NUCLEOTIDE SEQUENCE [LARGE SCALE GENOMIC DNA]</scope>
    <source>
        <strain evidence="2 3">GF76</strain>
    </source>
</reference>